<feature type="transmembrane region" description="Helical" evidence="5">
    <location>
        <begin position="471"/>
        <end position="494"/>
    </location>
</feature>
<evidence type="ECO:0000256" key="1">
    <source>
        <dbReference type="ARBA" id="ARBA00004141"/>
    </source>
</evidence>
<organism evidence="7 8">
    <name type="scientific">Lophiotrema nucula</name>
    <dbReference type="NCBI Taxonomy" id="690887"/>
    <lineage>
        <taxon>Eukaryota</taxon>
        <taxon>Fungi</taxon>
        <taxon>Dikarya</taxon>
        <taxon>Ascomycota</taxon>
        <taxon>Pezizomycotina</taxon>
        <taxon>Dothideomycetes</taxon>
        <taxon>Pleosporomycetidae</taxon>
        <taxon>Pleosporales</taxon>
        <taxon>Lophiotremataceae</taxon>
        <taxon>Lophiotrema</taxon>
    </lineage>
</organism>
<feature type="transmembrane region" description="Helical" evidence="5">
    <location>
        <begin position="107"/>
        <end position="128"/>
    </location>
</feature>
<evidence type="ECO:0000256" key="3">
    <source>
        <dbReference type="ARBA" id="ARBA00022989"/>
    </source>
</evidence>
<dbReference type="InterPro" id="IPR036259">
    <property type="entry name" value="MFS_trans_sf"/>
</dbReference>
<feature type="transmembrane region" description="Helical" evidence="5">
    <location>
        <begin position="37"/>
        <end position="65"/>
    </location>
</feature>
<keyword evidence="2 5" id="KW-0812">Transmembrane</keyword>
<keyword evidence="3 5" id="KW-1133">Transmembrane helix</keyword>
<dbReference type="AlphaFoldDB" id="A0A6A5Z7S8"/>
<feature type="transmembrane region" description="Helical" evidence="5">
    <location>
        <begin position="164"/>
        <end position="186"/>
    </location>
</feature>
<dbReference type="EMBL" id="ML977323">
    <property type="protein sequence ID" value="KAF2115472.1"/>
    <property type="molecule type" value="Genomic_DNA"/>
</dbReference>
<feature type="transmembrane region" description="Helical" evidence="5">
    <location>
        <begin position="264"/>
        <end position="280"/>
    </location>
</feature>
<accession>A0A6A5Z7S8</accession>
<dbReference type="SUPFAM" id="SSF103473">
    <property type="entry name" value="MFS general substrate transporter"/>
    <property type="match status" value="1"/>
</dbReference>
<name>A0A6A5Z7S8_9PLEO</name>
<feature type="transmembrane region" description="Helical" evidence="5">
    <location>
        <begin position="301"/>
        <end position="320"/>
    </location>
</feature>
<gene>
    <name evidence="7" type="ORF">BDV96DRAFT_621724</name>
</gene>
<evidence type="ECO:0000259" key="6">
    <source>
        <dbReference type="PROSITE" id="PS50850"/>
    </source>
</evidence>
<dbReference type="GO" id="GO:0005886">
    <property type="term" value="C:plasma membrane"/>
    <property type="evidence" value="ECO:0007669"/>
    <property type="project" value="TreeGrafter"/>
</dbReference>
<comment type="subcellular location">
    <subcellularLocation>
        <location evidence="1">Membrane</location>
        <topology evidence="1">Multi-pass membrane protein</topology>
    </subcellularLocation>
</comment>
<dbReference type="Gene3D" id="1.20.1250.20">
    <property type="entry name" value="MFS general substrate transporter like domains"/>
    <property type="match status" value="1"/>
</dbReference>
<dbReference type="Proteomes" id="UP000799770">
    <property type="component" value="Unassembled WGS sequence"/>
</dbReference>
<evidence type="ECO:0000256" key="5">
    <source>
        <dbReference type="SAM" id="Phobius"/>
    </source>
</evidence>
<dbReference type="GO" id="GO:0022857">
    <property type="term" value="F:transmembrane transporter activity"/>
    <property type="evidence" value="ECO:0007669"/>
    <property type="project" value="InterPro"/>
</dbReference>
<keyword evidence="4 5" id="KW-0472">Membrane</keyword>
<dbReference type="InterPro" id="IPR011701">
    <property type="entry name" value="MFS"/>
</dbReference>
<feature type="transmembrane region" description="Helical" evidence="5">
    <location>
        <begin position="367"/>
        <end position="385"/>
    </location>
</feature>
<evidence type="ECO:0000313" key="7">
    <source>
        <dbReference type="EMBL" id="KAF2115472.1"/>
    </source>
</evidence>
<feature type="transmembrane region" description="Helical" evidence="5">
    <location>
        <begin position="192"/>
        <end position="214"/>
    </location>
</feature>
<feature type="transmembrane region" description="Helical" evidence="5">
    <location>
        <begin position="427"/>
        <end position="451"/>
    </location>
</feature>
<evidence type="ECO:0000256" key="4">
    <source>
        <dbReference type="ARBA" id="ARBA00023136"/>
    </source>
</evidence>
<proteinExistence type="predicted"/>
<dbReference type="OrthoDB" id="10021397at2759"/>
<dbReference type="Pfam" id="PF07690">
    <property type="entry name" value="MFS_1"/>
    <property type="match status" value="1"/>
</dbReference>
<feature type="transmembrane region" description="Helical" evidence="5">
    <location>
        <begin position="77"/>
        <end position="100"/>
    </location>
</feature>
<feature type="transmembrane region" description="Helical" evidence="5">
    <location>
        <begin position="134"/>
        <end position="152"/>
    </location>
</feature>
<dbReference type="InterPro" id="IPR020846">
    <property type="entry name" value="MFS_dom"/>
</dbReference>
<feature type="transmembrane region" description="Helical" evidence="5">
    <location>
        <begin position="391"/>
        <end position="415"/>
    </location>
</feature>
<evidence type="ECO:0000313" key="8">
    <source>
        <dbReference type="Proteomes" id="UP000799770"/>
    </source>
</evidence>
<dbReference type="PRINTS" id="PR01036">
    <property type="entry name" value="TCRTETB"/>
</dbReference>
<dbReference type="PANTHER" id="PTHR23501">
    <property type="entry name" value="MAJOR FACILITATOR SUPERFAMILY"/>
    <property type="match status" value="1"/>
</dbReference>
<feature type="domain" description="Major facilitator superfamily (MFS) profile" evidence="6">
    <location>
        <begin position="40"/>
        <end position="499"/>
    </location>
</feature>
<reference evidence="7" key="1">
    <citation type="journal article" date="2020" name="Stud. Mycol.">
        <title>101 Dothideomycetes genomes: a test case for predicting lifestyles and emergence of pathogens.</title>
        <authorList>
            <person name="Haridas S."/>
            <person name="Albert R."/>
            <person name="Binder M."/>
            <person name="Bloem J."/>
            <person name="Labutti K."/>
            <person name="Salamov A."/>
            <person name="Andreopoulos B."/>
            <person name="Baker S."/>
            <person name="Barry K."/>
            <person name="Bills G."/>
            <person name="Bluhm B."/>
            <person name="Cannon C."/>
            <person name="Castanera R."/>
            <person name="Culley D."/>
            <person name="Daum C."/>
            <person name="Ezra D."/>
            <person name="Gonzalez J."/>
            <person name="Henrissat B."/>
            <person name="Kuo A."/>
            <person name="Liang C."/>
            <person name="Lipzen A."/>
            <person name="Lutzoni F."/>
            <person name="Magnuson J."/>
            <person name="Mondo S."/>
            <person name="Nolan M."/>
            <person name="Ohm R."/>
            <person name="Pangilinan J."/>
            <person name="Park H.-J."/>
            <person name="Ramirez L."/>
            <person name="Alfaro M."/>
            <person name="Sun H."/>
            <person name="Tritt A."/>
            <person name="Yoshinaga Y."/>
            <person name="Zwiers L.-H."/>
            <person name="Turgeon B."/>
            <person name="Goodwin S."/>
            <person name="Spatafora J."/>
            <person name="Crous P."/>
            <person name="Grigoriev I."/>
        </authorList>
    </citation>
    <scope>NUCLEOTIDE SEQUENCE</scope>
    <source>
        <strain evidence="7">CBS 627.86</strain>
    </source>
</reference>
<feature type="transmembrane region" description="Helical" evidence="5">
    <location>
        <begin position="340"/>
        <end position="360"/>
    </location>
</feature>
<dbReference type="PROSITE" id="PS50850">
    <property type="entry name" value="MFS"/>
    <property type="match status" value="1"/>
</dbReference>
<evidence type="ECO:0000256" key="2">
    <source>
        <dbReference type="ARBA" id="ARBA00022692"/>
    </source>
</evidence>
<dbReference type="PANTHER" id="PTHR23501:SF59">
    <property type="entry name" value="MAJOR FACILITATOR SUPERFAMILY (MFS) PROFILE DOMAIN-CONTAINING PROTEIN-RELATED"/>
    <property type="match status" value="1"/>
</dbReference>
<sequence length="517" mass="55823">MKKTEFGAPAATETCSETSSVNDKEINKTTFENPKQFYAAFFSLSALALAAAFSSTSLSVSLATIAQHFSLSTPKTFWLATSTALTSTVIQPCCATLADVLGRKKSLTISAAALAIGSLIGALAQNYATIISGRSIQGIGAGGVYAISDIIITDIVPLRHRGKWFAFISISAAIGTTMGPILSGVLTKEGSWRWIFAINVIMTVIAILACLWALPSTTRGRDRLSKLRKVDFIGFTILSVSLVALLVPLMQATVVFPWKDARTLVPLLIGFLGIMVFLIFEQKFAKSPLIPLADFNNRTCLLTFFCTLLHGLVLWCLMYYLPVYYEFVKGYDMLRSGLAILPETSTLVFSSALIGVLVSWSGRYRWAIWLGWAVSAMGVGILYLLDQSTPVSQWIGLNLAAGIGMGILFGALGFAIQASVEPERVPIAITMFSFFRSFGAALGIAIGSAMVSSETENSQEMLPMDLDSRMAALRKIWIFCTAVCALAFVASLGIQSFSLEKPLNTSEEQDKEANAIV</sequence>
<feature type="transmembrane region" description="Helical" evidence="5">
    <location>
        <begin position="235"/>
        <end position="258"/>
    </location>
</feature>
<protein>
    <submittedName>
        <fullName evidence="7">Major facilitator superfamily domain-containing protein</fullName>
    </submittedName>
</protein>
<keyword evidence="8" id="KW-1185">Reference proteome</keyword>